<dbReference type="InterPro" id="IPR044918">
    <property type="entry name" value="DUF3349_helical"/>
</dbReference>
<organism evidence="1">
    <name type="scientific">Streptomyces sp. SID12501</name>
    <dbReference type="NCBI Taxonomy" id="2706042"/>
    <lineage>
        <taxon>Bacteria</taxon>
        <taxon>Bacillati</taxon>
        <taxon>Actinomycetota</taxon>
        <taxon>Actinomycetes</taxon>
        <taxon>Kitasatosporales</taxon>
        <taxon>Streptomycetaceae</taxon>
        <taxon>Streptomyces</taxon>
    </lineage>
</organism>
<dbReference type="AlphaFoldDB" id="A0A6B3BM88"/>
<gene>
    <name evidence="1" type="ORF">G3I71_07380</name>
</gene>
<dbReference type="RefSeq" id="WP_164313100.1">
    <property type="nucleotide sequence ID" value="NZ_JAAGLU010000005.1"/>
</dbReference>
<dbReference type="Gene3D" id="1.10.150.430">
    <property type="entry name" value="DUF3349, helical bundle"/>
    <property type="match status" value="1"/>
</dbReference>
<sequence length="98" mass="11043">MTNLEPHLAEVVDQLRQVFPDGIQEDDENYGPLLVILSDLLSERNLGVVVEAAFGLDRHVARNQAAAALSIRKPSVEQVEKLKEEIVERGWHLEDDED</sequence>
<comment type="caution">
    <text evidence="1">The sequence shown here is derived from an EMBL/GenBank/DDBJ whole genome shotgun (WGS) entry which is preliminary data.</text>
</comment>
<name>A0A6B3BM88_9ACTN</name>
<protein>
    <submittedName>
        <fullName evidence="1">DUF3349 domain-containing protein</fullName>
    </submittedName>
</protein>
<reference evidence="1" key="1">
    <citation type="submission" date="2020-01" db="EMBL/GenBank/DDBJ databases">
        <title>Insect and environment-associated Actinomycetes.</title>
        <authorList>
            <person name="Currrie C."/>
            <person name="Chevrette M."/>
            <person name="Carlson C."/>
            <person name="Stubbendieck R."/>
            <person name="Wendt-Pienkowski E."/>
        </authorList>
    </citation>
    <scope>NUCLEOTIDE SEQUENCE</scope>
    <source>
        <strain evidence="1">SID12501</strain>
    </source>
</reference>
<dbReference type="EMBL" id="JAAGLU010000005">
    <property type="protein sequence ID" value="NEC85652.1"/>
    <property type="molecule type" value="Genomic_DNA"/>
</dbReference>
<accession>A0A6B3BM88</accession>
<evidence type="ECO:0000313" key="1">
    <source>
        <dbReference type="EMBL" id="NEC85652.1"/>
    </source>
</evidence>
<proteinExistence type="predicted"/>